<reference evidence="1" key="2">
    <citation type="journal article" date="2017" name="J. Med. Entomol.">
        <title>Transcriptome Analysis of the Triatoma infestans (Hemiptera: Reduviidae) Integument.</title>
        <authorList>
            <person name="Calderon-Fernandez G.M."/>
            <person name="Moriconi D.E."/>
            <person name="Dulbecco A.B."/>
            <person name="Juarez M.P."/>
        </authorList>
    </citation>
    <scope>NUCLEOTIDE SEQUENCE</scope>
    <source>
        <strain evidence="1">Int1</strain>
        <tissue evidence="1">Integument</tissue>
    </source>
</reference>
<organism evidence="1">
    <name type="scientific">Triatoma infestans</name>
    <name type="common">Assassin bug</name>
    <dbReference type="NCBI Taxonomy" id="30076"/>
    <lineage>
        <taxon>Eukaryota</taxon>
        <taxon>Metazoa</taxon>
        <taxon>Ecdysozoa</taxon>
        <taxon>Arthropoda</taxon>
        <taxon>Hexapoda</taxon>
        <taxon>Insecta</taxon>
        <taxon>Pterygota</taxon>
        <taxon>Neoptera</taxon>
        <taxon>Paraneoptera</taxon>
        <taxon>Hemiptera</taxon>
        <taxon>Heteroptera</taxon>
        <taxon>Panheteroptera</taxon>
        <taxon>Cimicomorpha</taxon>
        <taxon>Reduviidae</taxon>
        <taxon>Triatominae</taxon>
        <taxon>Triatoma</taxon>
    </lineage>
</organism>
<reference evidence="1" key="1">
    <citation type="submission" date="2016-04" db="EMBL/GenBank/DDBJ databases">
        <authorList>
            <person name="Calderon-Fernandez G.M.Sr."/>
        </authorList>
    </citation>
    <scope>NUCLEOTIDE SEQUENCE</scope>
    <source>
        <strain evidence="1">Int1</strain>
        <tissue evidence="1">Integument</tissue>
    </source>
</reference>
<dbReference type="EMBL" id="GEMB01004099">
    <property type="protein sequence ID" value="JAR99163.1"/>
    <property type="molecule type" value="Transcribed_RNA"/>
</dbReference>
<sequence length="8" mass="982">MFVLMENV</sequence>
<name>A0A170XS93_TRIIF</name>
<evidence type="ECO:0000313" key="1">
    <source>
        <dbReference type="EMBL" id="JAR99163.1"/>
    </source>
</evidence>
<protein>
    <submittedName>
        <fullName evidence="1">Uncharacterized protein</fullName>
    </submittedName>
</protein>
<accession>A0A170XS93</accession>
<proteinExistence type="predicted"/>